<keyword evidence="9" id="KW-1185">Reference proteome</keyword>
<dbReference type="RefSeq" id="WP_164712391.1">
    <property type="nucleotide sequence ID" value="NZ_LR134476.1"/>
</dbReference>
<dbReference type="GO" id="GO:0016887">
    <property type="term" value="F:ATP hydrolysis activity"/>
    <property type="evidence" value="ECO:0007669"/>
    <property type="project" value="InterPro"/>
</dbReference>
<dbReference type="Proteomes" id="UP000269542">
    <property type="component" value="Chromosome"/>
</dbReference>
<dbReference type="GO" id="GO:0005886">
    <property type="term" value="C:plasma membrane"/>
    <property type="evidence" value="ECO:0007669"/>
    <property type="project" value="UniProtKB-SubCell"/>
</dbReference>
<dbReference type="GO" id="GO:0005524">
    <property type="term" value="F:ATP binding"/>
    <property type="evidence" value="ECO:0007669"/>
    <property type="project" value="UniProtKB-KW"/>
</dbReference>
<dbReference type="InterPro" id="IPR003593">
    <property type="entry name" value="AAA+_ATPase"/>
</dbReference>
<protein>
    <submittedName>
        <fullName evidence="8">Arginine transport ATP-binding protein ArtM</fullName>
    </submittedName>
</protein>
<dbReference type="PANTHER" id="PTHR42711">
    <property type="entry name" value="ABC TRANSPORTER ATP-BINDING PROTEIN"/>
    <property type="match status" value="1"/>
</dbReference>
<dbReference type="InterPro" id="IPR050763">
    <property type="entry name" value="ABC_transporter_ATP-binding"/>
</dbReference>
<evidence type="ECO:0000256" key="2">
    <source>
        <dbReference type="ARBA" id="ARBA00005417"/>
    </source>
</evidence>
<dbReference type="PROSITE" id="PS50893">
    <property type="entry name" value="ABC_TRANSPORTER_2"/>
    <property type="match status" value="1"/>
</dbReference>
<evidence type="ECO:0000313" key="9">
    <source>
        <dbReference type="Proteomes" id="UP000269542"/>
    </source>
</evidence>
<evidence type="ECO:0000256" key="6">
    <source>
        <dbReference type="ARBA" id="ARBA00023251"/>
    </source>
</evidence>
<dbReference type="SUPFAM" id="SSF52540">
    <property type="entry name" value="P-loop containing nucleoside triphosphate hydrolases"/>
    <property type="match status" value="1"/>
</dbReference>
<gene>
    <name evidence="8" type="primary">artM_2</name>
    <name evidence="8" type="ORF">NCTC13354_01171</name>
</gene>
<dbReference type="EMBL" id="LR134476">
    <property type="protein sequence ID" value="VEI13456.1"/>
    <property type="molecule type" value="Genomic_DNA"/>
</dbReference>
<keyword evidence="6" id="KW-0046">Antibiotic resistance</keyword>
<dbReference type="Pfam" id="PF00005">
    <property type="entry name" value="ABC_tran"/>
    <property type="match status" value="1"/>
</dbReference>
<evidence type="ECO:0000256" key="5">
    <source>
        <dbReference type="ARBA" id="ARBA00022840"/>
    </source>
</evidence>
<organism evidence="8 9">
    <name type="scientific">Trueperella bialowiezensis</name>
    <dbReference type="NCBI Taxonomy" id="312285"/>
    <lineage>
        <taxon>Bacteria</taxon>
        <taxon>Bacillati</taxon>
        <taxon>Actinomycetota</taxon>
        <taxon>Actinomycetes</taxon>
        <taxon>Actinomycetales</taxon>
        <taxon>Actinomycetaceae</taxon>
        <taxon>Trueperella</taxon>
    </lineage>
</organism>
<evidence type="ECO:0000259" key="7">
    <source>
        <dbReference type="PROSITE" id="PS50893"/>
    </source>
</evidence>
<dbReference type="InterPro" id="IPR027417">
    <property type="entry name" value="P-loop_NTPase"/>
</dbReference>
<dbReference type="CDD" id="cd03230">
    <property type="entry name" value="ABC_DR_subfamily_A"/>
    <property type="match status" value="1"/>
</dbReference>
<dbReference type="KEGG" id="tbw:NCTC13354_01171"/>
<evidence type="ECO:0000256" key="3">
    <source>
        <dbReference type="ARBA" id="ARBA00022448"/>
    </source>
</evidence>
<proteinExistence type="inferred from homology"/>
<dbReference type="Gene3D" id="3.40.50.300">
    <property type="entry name" value="P-loop containing nucleotide triphosphate hydrolases"/>
    <property type="match status" value="1"/>
</dbReference>
<accession>A0A3S4WGL4</accession>
<dbReference type="SMART" id="SM00382">
    <property type="entry name" value="AAA"/>
    <property type="match status" value="1"/>
</dbReference>
<keyword evidence="4" id="KW-0547">Nucleotide-binding</keyword>
<dbReference type="AlphaFoldDB" id="A0A3S4WGL4"/>
<name>A0A3S4WGL4_9ACTO</name>
<sequence length="237" mass="26026">MAEPVLSASSLSKRYSKNADFALQDFSADFFEGELVAVIGPNGAGKSTLFDILGSLIRPTSGELTTHVDRSHIGWCPQREVIDWSLTVRQNITMGVELRTASFRASHQVEHIASLLGLLPYLNRTAETLSGGELRRTQIARAIIGDPQLMILDEPTTGLDPSAINTVFDYLRTRVDAGATALVSTHETSKFARYCTRVIAINQGITIRDMDAAEFMSYAPQSNDLWDAFQACVNEEV</sequence>
<reference evidence="8 9" key="1">
    <citation type="submission" date="2018-12" db="EMBL/GenBank/DDBJ databases">
        <authorList>
            <consortium name="Pathogen Informatics"/>
        </authorList>
    </citation>
    <scope>NUCLEOTIDE SEQUENCE [LARGE SCALE GENOMIC DNA]</scope>
    <source>
        <strain evidence="8 9">NCTC13354</strain>
    </source>
</reference>
<evidence type="ECO:0000313" key="8">
    <source>
        <dbReference type="EMBL" id="VEI13456.1"/>
    </source>
</evidence>
<dbReference type="GO" id="GO:0046677">
    <property type="term" value="P:response to antibiotic"/>
    <property type="evidence" value="ECO:0007669"/>
    <property type="project" value="UniProtKB-KW"/>
</dbReference>
<comment type="subcellular location">
    <subcellularLocation>
        <location evidence="1">Cell membrane</location>
        <topology evidence="1">Peripheral membrane protein</topology>
    </subcellularLocation>
</comment>
<keyword evidence="5 8" id="KW-0067">ATP-binding</keyword>
<feature type="domain" description="ABC transporter" evidence="7">
    <location>
        <begin position="6"/>
        <end position="228"/>
    </location>
</feature>
<evidence type="ECO:0000256" key="1">
    <source>
        <dbReference type="ARBA" id="ARBA00004202"/>
    </source>
</evidence>
<keyword evidence="3" id="KW-0813">Transport</keyword>
<comment type="similarity">
    <text evidence="2">Belongs to the ABC transporter superfamily.</text>
</comment>
<evidence type="ECO:0000256" key="4">
    <source>
        <dbReference type="ARBA" id="ARBA00022741"/>
    </source>
</evidence>
<dbReference type="PANTHER" id="PTHR42711:SF5">
    <property type="entry name" value="ABC TRANSPORTER ATP-BINDING PROTEIN NATA"/>
    <property type="match status" value="1"/>
</dbReference>
<dbReference type="InterPro" id="IPR003439">
    <property type="entry name" value="ABC_transporter-like_ATP-bd"/>
</dbReference>